<evidence type="ECO:0000259" key="1">
    <source>
        <dbReference type="Pfam" id="PF06890"/>
    </source>
</evidence>
<organism evidence="2 3">
    <name type="scientific">Microbaculum marinisediminis</name>
    <dbReference type="NCBI Taxonomy" id="2931392"/>
    <lineage>
        <taxon>Bacteria</taxon>
        <taxon>Pseudomonadati</taxon>
        <taxon>Pseudomonadota</taxon>
        <taxon>Alphaproteobacteria</taxon>
        <taxon>Hyphomicrobiales</taxon>
        <taxon>Tepidamorphaceae</taxon>
        <taxon>Microbaculum</taxon>
    </lineage>
</organism>
<name>A0AAW5QSE3_9HYPH</name>
<protein>
    <submittedName>
        <fullName evidence="2">Phage baseplate assembly protein</fullName>
    </submittedName>
</protein>
<accession>A0AAW5QSE3</accession>
<dbReference type="Proteomes" id="UP001320898">
    <property type="component" value="Unassembled WGS sequence"/>
</dbReference>
<dbReference type="InterPro" id="IPR053861">
    <property type="entry name" value="Phage_Mu_Gp45_N"/>
</dbReference>
<reference evidence="2 3" key="1">
    <citation type="submission" date="2022-04" db="EMBL/GenBank/DDBJ databases">
        <authorList>
            <person name="Ye Y.-Q."/>
            <person name="Du Z.-J."/>
        </authorList>
    </citation>
    <scope>NUCLEOTIDE SEQUENCE [LARGE SCALE GENOMIC DNA]</scope>
    <source>
        <strain evidence="2 3">A6E488</strain>
    </source>
</reference>
<dbReference type="Pfam" id="PF06890">
    <property type="entry name" value="Phage_Mu_Gp45"/>
    <property type="match status" value="1"/>
</dbReference>
<proteinExistence type="predicted"/>
<dbReference type="RefSeq" id="WP_261614143.1">
    <property type="nucleotide sequence ID" value="NZ_JALIDZ010000001.1"/>
</dbReference>
<comment type="caution">
    <text evidence="2">The sequence shown here is derived from an EMBL/GenBank/DDBJ whole genome shotgun (WGS) entry which is preliminary data.</text>
</comment>
<gene>
    <name evidence="2" type="ORF">MUB46_01780</name>
</gene>
<evidence type="ECO:0000313" key="2">
    <source>
        <dbReference type="EMBL" id="MCT8970578.1"/>
    </source>
</evidence>
<dbReference type="AlphaFoldDB" id="A0AAW5QSE3"/>
<sequence>MSWADRDPLRGVIDRVALKETDDSGTQQLVRATGLAGEEFRRALRAEPHGFHSHPPVGSEGVVLLGGARRDRPVIIGLEHKDHCPRDLEAGEAVLYDAKGQVVFLKTNRINIHSQRDAIHIALGPLRFVLAENRYAQVKVKEKDDPEDGGNTLMHITLDKETGITTMSPMPIAGNDPKPEY</sequence>
<dbReference type="EMBL" id="JALIDZ010000001">
    <property type="protein sequence ID" value="MCT8970578.1"/>
    <property type="molecule type" value="Genomic_DNA"/>
</dbReference>
<keyword evidence="3" id="KW-1185">Reference proteome</keyword>
<evidence type="ECO:0000313" key="3">
    <source>
        <dbReference type="Proteomes" id="UP001320898"/>
    </source>
</evidence>
<feature type="domain" description="Bacteriophage Mu Gp45 N-terminal" evidence="1">
    <location>
        <begin position="15"/>
        <end position="81"/>
    </location>
</feature>